<feature type="domain" description="C2H2-type" evidence="7">
    <location>
        <begin position="232"/>
        <end position="259"/>
    </location>
</feature>
<name>A0A8J2M0V9_9HEXA</name>
<feature type="region of interest" description="Disordered" evidence="6">
    <location>
        <begin position="364"/>
        <end position="403"/>
    </location>
</feature>
<protein>
    <recommendedName>
        <fullName evidence="7">C2H2-type domain-containing protein</fullName>
    </recommendedName>
</protein>
<dbReference type="AlphaFoldDB" id="A0A8J2M0V9"/>
<evidence type="ECO:0000313" key="8">
    <source>
        <dbReference type="EMBL" id="CAG7831651.1"/>
    </source>
</evidence>
<organism evidence="8 9">
    <name type="scientific">Allacma fusca</name>
    <dbReference type="NCBI Taxonomy" id="39272"/>
    <lineage>
        <taxon>Eukaryota</taxon>
        <taxon>Metazoa</taxon>
        <taxon>Ecdysozoa</taxon>
        <taxon>Arthropoda</taxon>
        <taxon>Hexapoda</taxon>
        <taxon>Collembola</taxon>
        <taxon>Symphypleona</taxon>
        <taxon>Sminthuridae</taxon>
        <taxon>Allacma</taxon>
    </lineage>
</organism>
<evidence type="ECO:0000259" key="7">
    <source>
        <dbReference type="PROSITE" id="PS50157"/>
    </source>
</evidence>
<feature type="domain" description="C2H2-type" evidence="7">
    <location>
        <begin position="316"/>
        <end position="343"/>
    </location>
</feature>
<evidence type="ECO:0000256" key="5">
    <source>
        <dbReference type="PROSITE-ProRule" id="PRU00042"/>
    </source>
</evidence>
<dbReference type="PANTHER" id="PTHR24379:SF121">
    <property type="entry name" value="C2H2-TYPE DOMAIN-CONTAINING PROTEIN"/>
    <property type="match status" value="1"/>
</dbReference>
<dbReference type="PROSITE" id="PS50157">
    <property type="entry name" value="ZINC_FINGER_C2H2_2"/>
    <property type="match status" value="5"/>
</dbReference>
<keyword evidence="4" id="KW-0862">Zinc</keyword>
<evidence type="ECO:0000256" key="1">
    <source>
        <dbReference type="ARBA" id="ARBA00022723"/>
    </source>
</evidence>
<dbReference type="InterPro" id="IPR013087">
    <property type="entry name" value="Znf_C2H2_type"/>
</dbReference>
<feature type="region of interest" description="Disordered" evidence="6">
    <location>
        <begin position="179"/>
        <end position="203"/>
    </location>
</feature>
<dbReference type="PROSITE" id="PS00028">
    <property type="entry name" value="ZINC_FINGER_C2H2_1"/>
    <property type="match status" value="4"/>
</dbReference>
<dbReference type="EMBL" id="CAJVCH010561345">
    <property type="protein sequence ID" value="CAG7831651.1"/>
    <property type="molecule type" value="Genomic_DNA"/>
</dbReference>
<evidence type="ECO:0000256" key="6">
    <source>
        <dbReference type="SAM" id="MobiDB-lite"/>
    </source>
</evidence>
<reference evidence="8" key="1">
    <citation type="submission" date="2021-06" db="EMBL/GenBank/DDBJ databases">
        <authorList>
            <person name="Hodson N. C."/>
            <person name="Mongue J. A."/>
            <person name="Jaron S. K."/>
        </authorList>
    </citation>
    <scope>NUCLEOTIDE SEQUENCE</scope>
</reference>
<feature type="region of interest" description="Disordered" evidence="6">
    <location>
        <begin position="418"/>
        <end position="513"/>
    </location>
</feature>
<dbReference type="GO" id="GO:0006355">
    <property type="term" value="P:regulation of DNA-templated transcription"/>
    <property type="evidence" value="ECO:0007669"/>
    <property type="project" value="UniProtKB-ARBA"/>
</dbReference>
<feature type="compositionally biased region" description="Basic and acidic residues" evidence="6">
    <location>
        <begin position="108"/>
        <end position="118"/>
    </location>
</feature>
<feature type="domain" description="C2H2-type" evidence="7">
    <location>
        <begin position="344"/>
        <end position="372"/>
    </location>
</feature>
<dbReference type="FunFam" id="3.30.160.60:FF:000912">
    <property type="entry name" value="Zinc finger protein 660"/>
    <property type="match status" value="1"/>
</dbReference>
<keyword evidence="3 5" id="KW-0863">Zinc-finger</keyword>
<accession>A0A8J2M0V9</accession>
<evidence type="ECO:0000313" key="9">
    <source>
        <dbReference type="Proteomes" id="UP000708208"/>
    </source>
</evidence>
<dbReference type="GO" id="GO:0008270">
    <property type="term" value="F:zinc ion binding"/>
    <property type="evidence" value="ECO:0007669"/>
    <property type="project" value="UniProtKB-KW"/>
</dbReference>
<dbReference type="FunFam" id="3.30.160.60:FF:000100">
    <property type="entry name" value="Zinc finger 45-like"/>
    <property type="match status" value="1"/>
</dbReference>
<dbReference type="OrthoDB" id="654211at2759"/>
<dbReference type="Proteomes" id="UP000708208">
    <property type="component" value="Unassembled WGS sequence"/>
</dbReference>
<gene>
    <name evidence="8" type="ORF">AFUS01_LOCUS41384</name>
</gene>
<dbReference type="Pfam" id="PF00096">
    <property type="entry name" value="zf-C2H2"/>
    <property type="match status" value="2"/>
</dbReference>
<feature type="domain" description="C2H2-type" evidence="7">
    <location>
        <begin position="288"/>
        <end position="315"/>
    </location>
</feature>
<dbReference type="PANTHER" id="PTHR24379">
    <property type="entry name" value="KRAB AND ZINC FINGER DOMAIN-CONTAINING"/>
    <property type="match status" value="1"/>
</dbReference>
<feature type="domain" description="C2H2-type" evidence="7">
    <location>
        <begin position="260"/>
        <end position="287"/>
    </location>
</feature>
<keyword evidence="9" id="KW-1185">Reference proteome</keyword>
<dbReference type="SMART" id="SM00355">
    <property type="entry name" value="ZnF_C2H2"/>
    <property type="match status" value="5"/>
</dbReference>
<proteinExistence type="predicted"/>
<evidence type="ECO:0000256" key="3">
    <source>
        <dbReference type="ARBA" id="ARBA00022771"/>
    </source>
</evidence>
<feature type="region of interest" description="Disordered" evidence="6">
    <location>
        <begin position="108"/>
        <end position="152"/>
    </location>
</feature>
<evidence type="ECO:0000256" key="4">
    <source>
        <dbReference type="ARBA" id="ARBA00022833"/>
    </source>
</evidence>
<evidence type="ECO:0000256" key="2">
    <source>
        <dbReference type="ARBA" id="ARBA00022737"/>
    </source>
</evidence>
<sequence>MRDQERSHLQHLVSSSVPSPPYGGLTLLSPSAIFGADPSAMFSAHLLATIAASNPNARFQLPIPISLGVPAPTTPMYHPPTTGPVTGLPTSALANAQQLDILSSWMREHSSAKEDRKISTTKTGNKKQRDSNWSVSKVNKKNKSSAQHGLVSSENCINNRKLELNGNESDIDIKHTIIPTDKTSSKGGHKKDKIGDVVGPQTNNGLNNNNNNNHNMGSIQQQSNQQFRDKIFTCNICSRCFGYKHVLQNHERTHTGEKPFECTICHKKFTRDHHLKTHMRLHTGEKPYQCTHCDRQFVQVANLRRHLRVHTGERPYACDLCVSRFSDSNQLKAHTLIHKGEKPYSCEECGGRFRRRHHLVHHKCNSNKDCKTSPQSFPQSPPEISPTSNLKRERKPRETRRIVRLPGLPVATVTSSPIHEGYIPVGPEQTHPEDLSVGGNGLRNRHFSGSHSSCSASPSPPSGGSHGSLGPYCRSITSSEPPEYSSDDERSVAAADSSNVGKMIQSDKQMSHL</sequence>
<keyword evidence="2" id="KW-0677">Repeat</keyword>
<dbReference type="FunFam" id="3.30.160.60:FF:002343">
    <property type="entry name" value="Zinc finger protein 33A"/>
    <property type="match status" value="2"/>
</dbReference>
<keyword evidence="1" id="KW-0479">Metal-binding</keyword>
<feature type="compositionally biased region" description="Polar residues" evidence="6">
    <location>
        <begin position="496"/>
        <end position="513"/>
    </location>
</feature>
<comment type="caution">
    <text evidence="8">The sequence shown here is derived from an EMBL/GenBank/DDBJ whole genome shotgun (WGS) entry which is preliminary data.</text>
</comment>